<proteinExistence type="predicted"/>
<evidence type="ECO:0000313" key="1">
    <source>
        <dbReference type="EMBL" id="JAH04113.1"/>
    </source>
</evidence>
<protein>
    <submittedName>
        <fullName evidence="1">Uncharacterized protein</fullName>
    </submittedName>
</protein>
<dbReference type="AlphaFoldDB" id="A0A0E9PJT2"/>
<dbReference type="EMBL" id="GBXM01104464">
    <property type="protein sequence ID" value="JAH04113.1"/>
    <property type="molecule type" value="Transcribed_RNA"/>
</dbReference>
<reference evidence="1" key="1">
    <citation type="submission" date="2014-11" db="EMBL/GenBank/DDBJ databases">
        <authorList>
            <person name="Amaro Gonzalez C."/>
        </authorList>
    </citation>
    <scope>NUCLEOTIDE SEQUENCE</scope>
</reference>
<reference evidence="1" key="2">
    <citation type="journal article" date="2015" name="Fish Shellfish Immunol.">
        <title>Early steps in the European eel (Anguilla anguilla)-Vibrio vulnificus interaction in the gills: Role of the RtxA13 toxin.</title>
        <authorList>
            <person name="Callol A."/>
            <person name="Pajuelo D."/>
            <person name="Ebbesson L."/>
            <person name="Teles M."/>
            <person name="MacKenzie S."/>
            <person name="Amaro C."/>
        </authorList>
    </citation>
    <scope>NUCLEOTIDE SEQUENCE</scope>
</reference>
<name>A0A0E9PJT2_ANGAN</name>
<sequence length="32" mass="3750">MRRSIQCLHLSLLLSQLEIRLVCIGKLKRKCP</sequence>
<accession>A0A0E9PJT2</accession>
<organism evidence="1">
    <name type="scientific">Anguilla anguilla</name>
    <name type="common">European freshwater eel</name>
    <name type="synonym">Muraena anguilla</name>
    <dbReference type="NCBI Taxonomy" id="7936"/>
    <lineage>
        <taxon>Eukaryota</taxon>
        <taxon>Metazoa</taxon>
        <taxon>Chordata</taxon>
        <taxon>Craniata</taxon>
        <taxon>Vertebrata</taxon>
        <taxon>Euteleostomi</taxon>
        <taxon>Actinopterygii</taxon>
        <taxon>Neopterygii</taxon>
        <taxon>Teleostei</taxon>
        <taxon>Anguilliformes</taxon>
        <taxon>Anguillidae</taxon>
        <taxon>Anguilla</taxon>
    </lineage>
</organism>